<reference evidence="2 3" key="1">
    <citation type="submission" date="2007-04" db="EMBL/GenBank/DDBJ databases">
        <authorList>
            <person name="Fulton L."/>
            <person name="Clifton S."/>
            <person name="Fulton B."/>
            <person name="Xu J."/>
            <person name="Minx P."/>
            <person name="Pepin K.H."/>
            <person name="Johnson M."/>
            <person name="Thiruvilangam P."/>
            <person name="Bhonagiri V."/>
            <person name="Nash W.E."/>
            <person name="Mardis E.R."/>
            <person name="Wilson R.K."/>
        </authorList>
    </citation>
    <scope>NUCLEOTIDE SEQUENCE [LARGE SCALE GENOMIC DNA]</scope>
    <source>
        <strain evidence="2 3">ATCC 29799</strain>
    </source>
</reference>
<dbReference type="STRING" id="411467.BACCAP_03169"/>
<evidence type="ECO:0000313" key="2">
    <source>
        <dbReference type="EMBL" id="EDM99240.1"/>
    </source>
</evidence>
<evidence type="ECO:0000313" key="3">
    <source>
        <dbReference type="Proteomes" id="UP000003639"/>
    </source>
</evidence>
<accession>A6NY70</accession>
<sequence length="44" mass="4318">MLDKFKGLKGSSKALVIVCAVMGVAAIGLLIAVVATGGFSNPLG</sequence>
<keyword evidence="1" id="KW-0812">Transmembrane</keyword>
<dbReference type="EMBL" id="AAXG02000028">
    <property type="protein sequence ID" value="EDM99240.1"/>
    <property type="molecule type" value="Genomic_DNA"/>
</dbReference>
<keyword evidence="1" id="KW-1133">Transmembrane helix</keyword>
<dbReference type="AlphaFoldDB" id="A6NY70"/>
<name>A6NY70_9FIRM</name>
<reference evidence="2 3" key="2">
    <citation type="submission" date="2007-06" db="EMBL/GenBank/DDBJ databases">
        <title>Draft genome sequence of Pseudoflavonifractor capillosus ATCC 29799.</title>
        <authorList>
            <person name="Sudarsanam P."/>
            <person name="Ley R."/>
            <person name="Guruge J."/>
            <person name="Turnbaugh P.J."/>
            <person name="Mahowald M."/>
            <person name="Liep D."/>
            <person name="Gordon J."/>
        </authorList>
    </citation>
    <scope>NUCLEOTIDE SEQUENCE [LARGE SCALE GENOMIC DNA]</scope>
    <source>
        <strain evidence="2 3">ATCC 29799</strain>
    </source>
</reference>
<feature type="transmembrane region" description="Helical" evidence="1">
    <location>
        <begin position="14"/>
        <end position="39"/>
    </location>
</feature>
<keyword evidence="3" id="KW-1185">Reference proteome</keyword>
<organism evidence="2 3">
    <name type="scientific">Pseudoflavonifractor capillosus ATCC 29799</name>
    <dbReference type="NCBI Taxonomy" id="411467"/>
    <lineage>
        <taxon>Bacteria</taxon>
        <taxon>Bacillati</taxon>
        <taxon>Bacillota</taxon>
        <taxon>Clostridia</taxon>
        <taxon>Eubacteriales</taxon>
        <taxon>Oscillospiraceae</taxon>
        <taxon>Pseudoflavonifractor</taxon>
    </lineage>
</organism>
<dbReference type="Proteomes" id="UP000003639">
    <property type="component" value="Unassembled WGS sequence"/>
</dbReference>
<protein>
    <submittedName>
        <fullName evidence="2">Uncharacterized protein</fullName>
    </submittedName>
</protein>
<proteinExistence type="predicted"/>
<dbReference type="RefSeq" id="WP_006573677.1">
    <property type="nucleotide sequence ID" value="NZ_AAXG02000028.1"/>
</dbReference>
<keyword evidence="1" id="KW-0472">Membrane</keyword>
<evidence type="ECO:0000256" key="1">
    <source>
        <dbReference type="SAM" id="Phobius"/>
    </source>
</evidence>
<gene>
    <name evidence="2" type="ORF">BACCAP_03169</name>
</gene>
<comment type="caution">
    <text evidence="2">The sequence shown here is derived from an EMBL/GenBank/DDBJ whole genome shotgun (WGS) entry which is preliminary data.</text>
</comment>